<dbReference type="Gene3D" id="2.170.120.12">
    <property type="entry name" value="DNA-directed RNA polymerase, insert domain"/>
    <property type="match status" value="1"/>
</dbReference>
<dbReference type="InterPro" id="IPR036603">
    <property type="entry name" value="RBP11-like"/>
</dbReference>
<sequence>MARLCILDKDRLTIRLYVEGFGLPLVNAIRRAAYSDVPVMAVDVVEVFENNTVLYDEIIAHRLGLIPLTSKEALQKYKRPEECEKAELGDPSCYVVLRLEVETGPREERIVYSGDLETSDPDVRPVYDNMPIVVMAPDQRLRLQAYARLGYGREHAKWMPVSVAAHRYLPILEFNLDEMSDECIRCIESGYPELAAKIREMRSGSIAVVEDVNTSGLYWCVQRRCGGKGVKLVYDDKRFILKIESTGALPPEDIVREAARAIVRKAENLLSQLAELRREQG</sequence>
<evidence type="ECO:0000256" key="2">
    <source>
        <dbReference type="ARBA" id="ARBA00022695"/>
    </source>
</evidence>
<dbReference type="InterPro" id="IPR036643">
    <property type="entry name" value="RNApol_insert_sf"/>
</dbReference>
<name>A2BK79_HYPBU</name>
<dbReference type="GO" id="GO:0046983">
    <property type="term" value="F:protein dimerization activity"/>
    <property type="evidence" value="ECO:0007669"/>
    <property type="project" value="InterPro"/>
</dbReference>
<dbReference type="RefSeq" id="WP_011821708.1">
    <property type="nucleotide sequence ID" value="NC_008818.1"/>
</dbReference>
<keyword evidence="3 5" id="KW-0804">Transcription</keyword>
<protein>
    <recommendedName>
        <fullName evidence="5">DNA-directed RNA polymerase subunit Rpo3</fullName>
        <ecNumber evidence="5">2.7.7.6</ecNumber>
    </recommendedName>
    <alternativeName>
        <fullName evidence="5">DNA-directed RNA polymerase subunit D</fullName>
    </alternativeName>
</protein>
<dbReference type="GO" id="GO:0003677">
    <property type="term" value="F:DNA binding"/>
    <property type="evidence" value="ECO:0007669"/>
    <property type="project" value="UniProtKB-UniRule"/>
</dbReference>
<dbReference type="HAMAP" id="MF_00320">
    <property type="entry name" value="RNApol_arch_Rpo3"/>
    <property type="match status" value="1"/>
</dbReference>
<dbReference type="InterPro" id="IPR011263">
    <property type="entry name" value="DNA-dir_RNA_pol_RpoA/D/Rpb3"/>
</dbReference>
<evidence type="ECO:0000256" key="1">
    <source>
        <dbReference type="ARBA" id="ARBA00022478"/>
    </source>
</evidence>
<evidence type="ECO:0000259" key="6">
    <source>
        <dbReference type="SMART" id="SM00662"/>
    </source>
</evidence>
<accession>A2BK79</accession>
<keyword evidence="5" id="KW-0963">Cytoplasm</keyword>
<reference evidence="7 8" key="1">
    <citation type="journal article" date="2007" name="Archaea">
        <title>The genome of Hyperthermus butylicus: a sulfur-reducing, peptide fermenting, neutrophilic Crenarchaeote growing up to 108 degrees C.</title>
        <authorList>
            <person name="Brugger K."/>
            <person name="Chen L."/>
            <person name="Stark M."/>
            <person name="Zibat A."/>
            <person name="Redder P."/>
            <person name="Ruepp A."/>
            <person name="Awayez M."/>
            <person name="She Q."/>
            <person name="Garrett R.A."/>
            <person name="Klenk H.P."/>
        </authorList>
    </citation>
    <scope>NUCLEOTIDE SEQUENCE [LARGE SCALE GENOMIC DNA]</scope>
    <source>
        <strain evidence="8">DSM 5456 / JCM 9403 / PLM1-5</strain>
    </source>
</reference>
<dbReference type="SMART" id="SM00662">
    <property type="entry name" value="RPOLD"/>
    <property type="match status" value="1"/>
</dbReference>
<evidence type="ECO:0000256" key="4">
    <source>
        <dbReference type="ARBA" id="ARBA00025804"/>
    </source>
</evidence>
<comment type="catalytic activity">
    <reaction evidence="5">
        <text>RNA(n) + a ribonucleoside 5'-triphosphate = RNA(n+1) + diphosphate</text>
        <dbReference type="Rhea" id="RHEA:21248"/>
        <dbReference type="Rhea" id="RHEA-COMP:14527"/>
        <dbReference type="Rhea" id="RHEA-COMP:17342"/>
        <dbReference type="ChEBI" id="CHEBI:33019"/>
        <dbReference type="ChEBI" id="CHEBI:61557"/>
        <dbReference type="ChEBI" id="CHEBI:140395"/>
        <dbReference type="EC" id="2.7.7.6"/>
    </reaction>
</comment>
<keyword evidence="5 7" id="KW-0808">Transferase</keyword>
<dbReference type="STRING" id="415426.Hbut_0530"/>
<feature type="domain" description="DNA-directed RNA polymerase RpoA/D/Rpb3-type" evidence="6">
    <location>
        <begin position="13"/>
        <end position="272"/>
    </location>
</feature>
<comment type="similarity">
    <text evidence="4 5">Belongs to the archaeal Rpo3/eukaryotic RPB3 RNA polymerase subunit family.</text>
</comment>
<dbReference type="Pfam" id="PF01193">
    <property type="entry name" value="RNA_pol_L"/>
    <property type="match status" value="1"/>
</dbReference>
<dbReference type="GO" id="GO:0006351">
    <property type="term" value="P:DNA-templated transcription"/>
    <property type="evidence" value="ECO:0007669"/>
    <property type="project" value="UniProtKB-UniRule"/>
</dbReference>
<comment type="subunit">
    <text evidence="5">Part of the RNA polymerase complex.</text>
</comment>
<dbReference type="Gene3D" id="3.30.1360.10">
    <property type="entry name" value="RNA polymerase, RBP11-like subunit"/>
    <property type="match status" value="1"/>
</dbReference>
<organism evidence="7 8">
    <name type="scientific">Hyperthermus butylicus (strain DSM 5456 / JCM 9403 / PLM1-5)</name>
    <dbReference type="NCBI Taxonomy" id="415426"/>
    <lineage>
        <taxon>Archaea</taxon>
        <taxon>Thermoproteota</taxon>
        <taxon>Thermoprotei</taxon>
        <taxon>Desulfurococcales</taxon>
        <taxon>Pyrodictiaceae</taxon>
        <taxon>Hyperthermus</taxon>
    </lineage>
</organism>
<proteinExistence type="inferred from homology"/>
<comment type="function">
    <text evidence="5">DNA-dependent RNA polymerase (RNAP) catalyzes the transcription of DNA into RNA using the four ribonucleoside triphosphates as substrates.</text>
</comment>
<evidence type="ECO:0000256" key="5">
    <source>
        <dbReference type="HAMAP-Rule" id="MF_00320"/>
    </source>
</evidence>
<dbReference type="eggNOG" id="arCOG04241">
    <property type="taxonomic scope" value="Archaea"/>
</dbReference>
<dbReference type="InterPro" id="IPR011262">
    <property type="entry name" value="DNA-dir_RNA_pol_insert"/>
</dbReference>
<dbReference type="EC" id="2.7.7.6" evidence="5"/>
<dbReference type="PANTHER" id="PTHR11800:SF2">
    <property type="entry name" value="DNA-DIRECTED RNA POLYMERASE II SUBUNIT RPB3"/>
    <property type="match status" value="1"/>
</dbReference>
<dbReference type="EnsemblBacteria" id="ABM80390">
    <property type="protein sequence ID" value="ABM80390"/>
    <property type="gene ID" value="Hbut_0530"/>
</dbReference>
<dbReference type="NCBIfam" id="NF001988">
    <property type="entry name" value="PRK00783.1"/>
    <property type="match status" value="1"/>
</dbReference>
<dbReference type="Pfam" id="PF01000">
    <property type="entry name" value="RNA_pol_A_bac"/>
    <property type="match status" value="1"/>
</dbReference>
<keyword evidence="1 5" id="KW-0240">DNA-directed RNA polymerase</keyword>
<dbReference type="PROSITE" id="PS00446">
    <property type="entry name" value="RNA_POL_D_30KD"/>
    <property type="match status" value="1"/>
</dbReference>
<dbReference type="Gene3D" id="3.30.70.20">
    <property type="match status" value="1"/>
</dbReference>
<keyword evidence="8" id="KW-1185">Reference proteome</keyword>
<dbReference type="GO" id="GO:0000428">
    <property type="term" value="C:DNA-directed RNA polymerase complex"/>
    <property type="evidence" value="ECO:0007669"/>
    <property type="project" value="UniProtKB-KW"/>
</dbReference>
<dbReference type="InterPro" id="IPR001514">
    <property type="entry name" value="DNA-dir_RNA_pol_30-40kDasu_CS"/>
</dbReference>
<gene>
    <name evidence="5" type="primary">rpo3</name>
    <name evidence="5" type="synonym">rpoD</name>
    <name evidence="7" type="ordered locus">Hbut_0530</name>
</gene>
<dbReference type="InterPro" id="IPR050518">
    <property type="entry name" value="Rpo3/RPB3_RNA_Pol_subunit"/>
</dbReference>
<dbReference type="SUPFAM" id="SSF56553">
    <property type="entry name" value="Insert subdomain of RNA polymerase alpha subunit"/>
    <property type="match status" value="1"/>
</dbReference>
<dbReference type="GO" id="GO:0003899">
    <property type="term" value="F:DNA-directed RNA polymerase activity"/>
    <property type="evidence" value="ECO:0007669"/>
    <property type="project" value="UniProtKB-UniRule"/>
</dbReference>
<keyword evidence="2 5" id="KW-0548">Nucleotidyltransferase</keyword>
<dbReference type="HOGENOM" id="CLU_038421_3_1_2"/>
<dbReference type="GO" id="GO:0005737">
    <property type="term" value="C:cytoplasm"/>
    <property type="evidence" value="ECO:0007669"/>
    <property type="project" value="UniProtKB-SubCell"/>
</dbReference>
<dbReference type="PANTHER" id="PTHR11800">
    <property type="entry name" value="DNA-DIRECTED RNA POLYMERASE"/>
    <property type="match status" value="1"/>
</dbReference>
<dbReference type="KEGG" id="hbu:Hbut_0530"/>
<dbReference type="Proteomes" id="UP000002593">
    <property type="component" value="Chromosome"/>
</dbReference>
<dbReference type="InterPro" id="IPR022842">
    <property type="entry name" value="RNAP_Rpo3/Rpb3/RPAC1"/>
</dbReference>
<comment type="subcellular location">
    <subcellularLocation>
        <location evidence="5">Cytoplasm</location>
    </subcellularLocation>
</comment>
<evidence type="ECO:0000313" key="7">
    <source>
        <dbReference type="EMBL" id="ABM80390.1"/>
    </source>
</evidence>
<evidence type="ECO:0000256" key="3">
    <source>
        <dbReference type="ARBA" id="ARBA00023163"/>
    </source>
</evidence>
<evidence type="ECO:0000313" key="8">
    <source>
        <dbReference type="Proteomes" id="UP000002593"/>
    </source>
</evidence>
<dbReference type="GeneID" id="4782414"/>
<dbReference type="AlphaFoldDB" id="A2BK79"/>
<comment type="caution">
    <text evidence="5">Lacks conserved residue(s) required for the propagation of feature annotation.</text>
</comment>
<dbReference type="EMBL" id="CP000493">
    <property type="protein sequence ID" value="ABM80390.1"/>
    <property type="molecule type" value="Genomic_DNA"/>
</dbReference>
<dbReference type="SUPFAM" id="SSF55257">
    <property type="entry name" value="RBP11-like subunits of RNA polymerase"/>
    <property type="match status" value="1"/>
</dbReference>
<dbReference type="CDD" id="cd07030">
    <property type="entry name" value="RNAP_D"/>
    <property type="match status" value="1"/>
</dbReference>